<dbReference type="EMBL" id="QRZL01000039">
    <property type="protein sequence ID" value="RGV68701.1"/>
    <property type="molecule type" value="Genomic_DNA"/>
</dbReference>
<evidence type="ECO:0000313" key="5">
    <source>
        <dbReference type="EMBL" id="GKH82775.1"/>
    </source>
</evidence>
<dbReference type="Pfam" id="PF01638">
    <property type="entry name" value="HxlR"/>
    <property type="match status" value="1"/>
</dbReference>
<gene>
    <name evidence="5" type="primary">ykvN</name>
    <name evidence="5" type="ORF">CE91St7_36590</name>
    <name evidence="10" type="ORF">DWW04_22115</name>
    <name evidence="11" type="ORF">E1I98_04300</name>
    <name evidence="12" type="ORF">E1J06_10405</name>
    <name evidence="7" type="ORF">F2Y61_12960</name>
    <name evidence="6" type="ORF">F2Z07_20690</name>
    <name evidence="8" type="ORF">KSU80_18645</name>
    <name evidence="9" type="ORF">RVH45_01375</name>
</gene>
<evidence type="ECO:0000313" key="11">
    <source>
        <dbReference type="EMBL" id="TDA75639.1"/>
    </source>
</evidence>
<evidence type="ECO:0000256" key="2">
    <source>
        <dbReference type="ARBA" id="ARBA00023125"/>
    </source>
</evidence>
<dbReference type="EMBL" id="JAWDEV010000001">
    <property type="protein sequence ID" value="MDU0268573.1"/>
    <property type="molecule type" value="Genomic_DNA"/>
</dbReference>
<dbReference type="EMBL" id="JAHOAX010000023">
    <property type="protein sequence ID" value="MBV3125174.1"/>
    <property type="molecule type" value="Genomic_DNA"/>
</dbReference>
<evidence type="ECO:0000313" key="17">
    <source>
        <dbReference type="Proteomes" id="UP000481700"/>
    </source>
</evidence>
<dbReference type="Gene3D" id="1.10.10.10">
    <property type="entry name" value="Winged helix-like DNA-binding domain superfamily/Winged helix DNA-binding domain"/>
    <property type="match status" value="1"/>
</dbReference>
<evidence type="ECO:0000256" key="1">
    <source>
        <dbReference type="ARBA" id="ARBA00023015"/>
    </source>
</evidence>
<evidence type="ECO:0000313" key="12">
    <source>
        <dbReference type="EMBL" id="TDB07788.1"/>
    </source>
</evidence>
<dbReference type="SUPFAM" id="SSF46785">
    <property type="entry name" value="Winged helix' DNA-binding domain"/>
    <property type="match status" value="1"/>
</dbReference>
<accession>A0A076J8Z2</accession>
<protein>
    <submittedName>
        <fullName evidence="5 10">Transcriptional regulator</fullName>
    </submittedName>
    <submittedName>
        <fullName evidence="9">Helix-turn-helix domain-containing protein</fullName>
    </submittedName>
    <submittedName>
        <fullName evidence="6">Helix-turn-helix transcriptional regulator</fullName>
    </submittedName>
</protein>
<dbReference type="EMBL" id="SLTU01000001">
    <property type="protein sequence ID" value="TDA75639.1"/>
    <property type="molecule type" value="Genomic_DNA"/>
</dbReference>
<evidence type="ECO:0000313" key="7">
    <source>
        <dbReference type="EMBL" id="KAA5382130.1"/>
    </source>
</evidence>
<proteinExistence type="predicted"/>
<evidence type="ECO:0000313" key="14">
    <source>
        <dbReference type="Proteomes" id="UP000294527"/>
    </source>
</evidence>
<evidence type="ECO:0000313" key="6">
    <source>
        <dbReference type="EMBL" id="KAA5314510.1"/>
    </source>
</evidence>
<dbReference type="Proteomes" id="UP001181086">
    <property type="component" value="Unassembled WGS sequence"/>
</dbReference>
<evidence type="ECO:0000313" key="9">
    <source>
        <dbReference type="EMBL" id="MDU0268573.1"/>
    </source>
</evidence>
<dbReference type="InterPro" id="IPR036390">
    <property type="entry name" value="WH_DNA-bd_sf"/>
</dbReference>
<evidence type="ECO:0000259" key="4">
    <source>
        <dbReference type="PROSITE" id="PS51118"/>
    </source>
</evidence>
<evidence type="ECO:0000313" key="8">
    <source>
        <dbReference type="EMBL" id="MBV3125174.1"/>
    </source>
</evidence>
<reference evidence="10 13" key="1">
    <citation type="submission" date="2018-08" db="EMBL/GenBank/DDBJ databases">
        <title>A genome reference for cultivated species of the human gut microbiota.</title>
        <authorList>
            <person name="Zou Y."/>
            <person name="Xue W."/>
            <person name="Luo G."/>
        </authorList>
    </citation>
    <scope>NUCLEOTIDE SEQUENCE [LARGE SCALE GENOMIC DNA]</scope>
    <source>
        <strain evidence="10 13">AF14-1AC</strain>
    </source>
</reference>
<organism evidence="10 13">
    <name type="scientific">Phocaeicola dorei</name>
    <dbReference type="NCBI Taxonomy" id="357276"/>
    <lineage>
        <taxon>Bacteria</taxon>
        <taxon>Pseudomonadati</taxon>
        <taxon>Bacteroidota</taxon>
        <taxon>Bacteroidia</taxon>
        <taxon>Bacteroidales</taxon>
        <taxon>Bacteroidaceae</taxon>
        <taxon>Phocaeicola</taxon>
    </lineage>
</organism>
<dbReference type="Proteomes" id="UP000347681">
    <property type="component" value="Unassembled WGS sequence"/>
</dbReference>
<dbReference type="KEGG" id="bdo:EL88_09585"/>
<dbReference type="PANTHER" id="PTHR33204:SF18">
    <property type="entry name" value="TRANSCRIPTIONAL REGULATORY PROTEIN"/>
    <property type="match status" value="1"/>
</dbReference>
<dbReference type="EMBL" id="VVZV01000034">
    <property type="protein sequence ID" value="KAA5314510.1"/>
    <property type="molecule type" value="Genomic_DNA"/>
</dbReference>
<dbReference type="EMBL" id="VVZB01000006">
    <property type="protein sequence ID" value="KAA5382130.1"/>
    <property type="molecule type" value="Genomic_DNA"/>
</dbReference>
<evidence type="ECO:0000313" key="15">
    <source>
        <dbReference type="Proteomes" id="UP000294834"/>
    </source>
</evidence>
<dbReference type="InterPro" id="IPR002577">
    <property type="entry name" value="HTH_HxlR"/>
</dbReference>
<comment type="caution">
    <text evidence="10">The sequence shown here is derived from an EMBL/GenBank/DDBJ whole genome shotgun (WGS) entry which is preliminary data.</text>
</comment>
<feature type="domain" description="HTH hxlR-type" evidence="4">
    <location>
        <begin position="12"/>
        <end position="110"/>
    </location>
</feature>
<dbReference type="KEGG" id="bdh:GV66_17555"/>
<sequence>MYRKKIPFDIDCGVKIAMEVIGGKWKSCIIQELDKGPKRPSELHRYFDDASPRVINQQLKELEIHGMIQKKIFSELPPHTEYSITEQGRTLLPIIEQLEKWGDGFRPQMKKILGMED</sequence>
<reference evidence="16 17" key="2">
    <citation type="journal article" date="2019" name="Nat. Med.">
        <title>A library of human gut bacterial isolates paired with longitudinal multiomics data enables mechanistic microbiome research.</title>
        <authorList>
            <person name="Poyet M."/>
            <person name="Groussin M."/>
            <person name="Gibbons S.M."/>
            <person name="Avila-Pacheco J."/>
            <person name="Jiang X."/>
            <person name="Kearney S.M."/>
            <person name="Perrotta A.R."/>
            <person name="Berdy B."/>
            <person name="Zhao S."/>
            <person name="Lieberman T.D."/>
            <person name="Swanson P.K."/>
            <person name="Smith M."/>
            <person name="Roesemann S."/>
            <person name="Alexander J.E."/>
            <person name="Rich S.A."/>
            <person name="Livny J."/>
            <person name="Vlamakis H."/>
            <person name="Clish C."/>
            <person name="Bullock K."/>
            <person name="Deik A."/>
            <person name="Scott J."/>
            <person name="Pierce K.A."/>
            <person name="Xavier R.J."/>
            <person name="Alm E.J."/>
        </authorList>
    </citation>
    <scope>NUCLEOTIDE SEQUENCE [LARGE SCALE GENOMIC DNA]</scope>
    <source>
        <strain evidence="6 17">BIOML-A25</strain>
        <strain evidence="7 16">BIOML-A5</strain>
    </source>
</reference>
<dbReference type="EMBL" id="SLTX01000001">
    <property type="protein sequence ID" value="TDB07788.1"/>
    <property type="molecule type" value="Genomic_DNA"/>
</dbReference>
<dbReference type="GO" id="GO:0003677">
    <property type="term" value="F:DNA binding"/>
    <property type="evidence" value="ECO:0007669"/>
    <property type="project" value="UniProtKB-KW"/>
</dbReference>
<evidence type="ECO:0000313" key="10">
    <source>
        <dbReference type="EMBL" id="RGV68701.1"/>
    </source>
</evidence>
<reference evidence="8" key="4">
    <citation type="submission" date="2021-06" db="EMBL/GenBank/DDBJ databases">
        <title>Collection of gut derived symbiotic bacterial strains cultured from healthy donors.</title>
        <authorList>
            <person name="Lin H."/>
            <person name="Littmann E."/>
            <person name="Pamer E.G."/>
        </authorList>
    </citation>
    <scope>NUCLEOTIDE SEQUENCE</scope>
    <source>
        <strain evidence="8">MSK.5.10</strain>
    </source>
</reference>
<name>A0A076J8Z2_9BACT</name>
<dbReference type="PROSITE" id="PS51118">
    <property type="entry name" value="HTH_HXLR"/>
    <property type="match status" value="1"/>
</dbReference>
<dbReference type="PANTHER" id="PTHR33204">
    <property type="entry name" value="TRANSCRIPTIONAL REGULATOR, MARR FAMILY"/>
    <property type="match status" value="1"/>
</dbReference>
<dbReference type="Proteomes" id="UP001055104">
    <property type="component" value="Unassembled WGS sequence"/>
</dbReference>
<dbReference type="RefSeq" id="WP_007849096.1">
    <property type="nucleotide sequence ID" value="NZ_BAABZF010000001.1"/>
</dbReference>
<keyword evidence="2" id="KW-0238">DNA-binding</keyword>
<dbReference type="Proteomes" id="UP000294834">
    <property type="component" value="Unassembled WGS sequence"/>
</dbReference>
<dbReference type="Proteomes" id="UP000481700">
    <property type="component" value="Unassembled WGS sequence"/>
</dbReference>
<evidence type="ECO:0000256" key="3">
    <source>
        <dbReference type="ARBA" id="ARBA00023163"/>
    </source>
</evidence>
<dbReference type="Proteomes" id="UP000283678">
    <property type="component" value="Unassembled WGS sequence"/>
</dbReference>
<dbReference type="Proteomes" id="UP000294527">
    <property type="component" value="Unassembled WGS sequence"/>
</dbReference>
<keyword evidence="3" id="KW-0804">Transcription</keyword>
<dbReference type="Proteomes" id="UP000777173">
    <property type="component" value="Unassembled WGS sequence"/>
</dbReference>
<reference evidence="14 15" key="3">
    <citation type="journal article" date="2019" name="Nat. Microbiol.">
        <title>Genomic variation and strain-specific functional adaptation in the human gut microbiome during early life.</title>
        <authorList>
            <person name="Vatanen T."/>
            <person name="Plichta D.R."/>
            <person name="Somani J."/>
            <person name="Munch P.C."/>
            <person name="Arthur T.D."/>
            <person name="Hall A.B."/>
            <person name="Rudolf S."/>
            <person name="Oakeley E.J."/>
            <person name="Ke X."/>
            <person name="Young R.A."/>
            <person name="Haiser H.J."/>
            <person name="Kolde R."/>
            <person name="Yassour M."/>
            <person name="Luopajarvi K."/>
            <person name="Siljander H."/>
            <person name="Virtanen S.M."/>
            <person name="Ilonen J."/>
            <person name="Uibo R."/>
            <person name="Tillmann V."/>
            <person name="Mokurov S."/>
            <person name="Dorshakova N."/>
            <person name="Porter J.A."/>
            <person name="McHardy A.C."/>
            <person name="Lahdesmaki H."/>
            <person name="Vlamakis H."/>
            <person name="Huttenhower C."/>
            <person name="Knip M."/>
            <person name="Xavier R.J."/>
        </authorList>
    </citation>
    <scope>NUCLEOTIDE SEQUENCE [LARGE SCALE GENOMIC DNA]</scope>
    <source>
        <strain evidence="11 14">RJX1047</strain>
        <strain evidence="12 15">RJX1052</strain>
    </source>
</reference>
<reference evidence="9" key="6">
    <citation type="submission" date="2023-10" db="EMBL/GenBank/DDBJ databases">
        <title>Genome of Potential pathogenic bacteria in Crohn's disease.</title>
        <authorList>
            <person name="Rodriguez-Palacios A."/>
        </authorList>
    </citation>
    <scope>NUCLEOTIDE SEQUENCE</scope>
    <source>
        <strain evidence="9">CavFT-hAR62</strain>
    </source>
</reference>
<reference evidence="5" key="5">
    <citation type="submission" date="2022-01" db="EMBL/GenBank/DDBJ databases">
        <title>Novel bile acid biosynthetic pathways are enriched in the microbiome of centenarians.</title>
        <authorList>
            <person name="Sato Y."/>
            <person name="Atarashi K."/>
            <person name="Plichta R.D."/>
            <person name="Arai Y."/>
            <person name="Sasajima S."/>
            <person name="Kearney M.S."/>
            <person name="Suda W."/>
            <person name="Takeshita K."/>
            <person name="Sasaki T."/>
            <person name="Okamoto S."/>
            <person name="Skelly N.A."/>
            <person name="Okamura Y."/>
            <person name="Vlamakis H."/>
            <person name="Li Y."/>
            <person name="Tanoue T."/>
            <person name="Takei H."/>
            <person name="Nittono H."/>
            <person name="Narushima S."/>
            <person name="Irie J."/>
            <person name="Itoh H."/>
            <person name="Moriya K."/>
            <person name="Sugiura Y."/>
            <person name="Suematsu M."/>
            <person name="Moritoki N."/>
            <person name="Shibata S."/>
            <person name="Littman R.D."/>
            <person name="Fischbach A.M."/>
            <person name="Uwamino Y."/>
            <person name="Inoue T."/>
            <person name="Honda A."/>
            <person name="Hattori M."/>
            <person name="Murai T."/>
            <person name="Xavier J.R."/>
            <person name="Hirose N."/>
            <person name="Honda K."/>
        </authorList>
    </citation>
    <scope>NUCLEOTIDE SEQUENCE</scope>
    <source>
        <strain evidence="5">CE91-St7</strain>
    </source>
</reference>
<dbReference type="AlphaFoldDB" id="A0A076J8Z2"/>
<dbReference type="InterPro" id="IPR036388">
    <property type="entry name" value="WH-like_DNA-bd_sf"/>
</dbReference>
<dbReference type="eggNOG" id="COG1733">
    <property type="taxonomic scope" value="Bacteria"/>
</dbReference>
<keyword evidence="1" id="KW-0805">Transcription regulation</keyword>
<dbReference type="EMBL" id="BQOB01000001">
    <property type="protein sequence ID" value="GKH82775.1"/>
    <property type="molecule type" value="Genomic_DNA"/>
</dbReference>
<evidence type="ECO:0000313" key="16">
    <source>
        <dbReference type="Proteomes" id="UP000347681"/>
    </source>
</evidence>
<evidence type="ECO:0000313" key="13">
    <source>
        <dbReference type="Proteomes" id="UP000283678"/>
    </source>
</evidence>